<evidence type="ECO:0000313" key="2">
    <source>
        <dbReference type="Proteomes" id="UP000294933"/>
    </source>
</evidence>
<keyword evidence="2" id="KW-1185">Reference proteome</keyword>
<protein>
    <submittedName>
        <fullName evidence="1">Uncharacterized protein</fullName>
    </submittedName>
</protein>
<dbReference type="Gene3D" id="3.80.10.10">
    <property type="entry name" value="Ribonuclease Inhibitor"/>
    <property type="match status" value="1"/>
</dbReference>
<evidence type="ECO:0000313" key="1">
    <source>
        <dbReference type="EMBL" id="TDL22358.1"/>
    </source>
</evidence>
<sequence length="457" mass="50551">MAFTYPWASPVDRLPYELLAEIFEHCCLTQPTVKYPCARPSKDEAPLLLLGVCRKWRECVLATRSLWSRLCIGRISSANRVIYATAAKAWLDRAGSTPLSIDLCYARYADENTQDAVDHALQQVFTPARVWKVVYVEILGPPRADSTCIDGILNTVLGQSPALESFSFEVTGYWQNRDVPPTKTINMGYAPNLSTLSITFNKRIADFGLSFGGGIFDNVRDLKLLWFPSNNDCIEIVRRCPNVEVLHVSLRAPKHLGTGTTVHTLAKLHTLSVNAVIDVNHDVAEFLDALCTPALTELTMDSKCNSWAREPTRWPHLAHLLARSQPPLKSLTLLSTNMGGDDIISCLQHAPQLVILSGDGVVFGPEIMAALTPSAERAEIPMCSQLAMISLKGTQWGFSALATMIYARWTISRGRSAQKSGMSPVEVVEMPSNHRSSFLQCQGMAECEDHGLDLWFT</sequence>
<organism evidence="1 2">
    <name type="scientific">Rickenella mellea</name>
    <dbReference type="NCBI Taxonomy" id="50990"/>
    <lineage>
        <taxon>Eukaryota</taxon>
        <taxon>Fungi</taxon>
        <taxon>Dikarya</taxon>
        <taxon>Basidiomycota</taxon>
        <taxon>Agaricomycotina</taxon>
        <taxon>Agaricomycetes</taxon>
        <taxon>Hymenochaetales</taxon>
        <taxon>Rickenellaceae</taxon>
        <taxon>Rickenella</taxon>
    </lineage>
</organism>
<name>A0A4Y7Q577_9AGAM</name>
<gene>
    <name evidence="1" type="ORF">BD410DRAFT_788620</name>
</gene>
<reference evidence="1 2" key="1">
    <citation type="submission" date="2018-06" db="EMBL/GenBank/DDBJ databases">
        <title>A transcriptomic atlas of mushroom development highlights an independent origin of complex multicellularity.</title>
        <authorList>
            <consortium name="DOE Joint Genome Institute"/>
            <person name="Krizsan K."/>
            <person name="Almasi E."/>
            <person name="Merenyi Z."/>
            <person name="Sahu N."/>
            <person name="Viragh M."/>
            <person name="Koszo T."/>
            <person name="Mondo S."/>
            <person name="Kiss B."/>
            <person name="Balint B."/>
            <person name="Kues U."/>
            <person name="Barry K."/>
            <person name="Hegedus J.C."/>
            <person name="Henrissat B."/>
            <person name="Johnson J."/>
            <person name="Lipzen A."/>
            <person name="Ohm R."/>
            <person name="Nagy I."/>
            <person name="Pangilinan J."/>
            <person name="Yan J."/>
            <person name="Xiong Y."/>
            <person name="Grigoriev I.V."/>
            <person name="Hibbett D.S."/>
            <person name="Nagy L.G."/>
        </authorList>
    </citation>
    <scope>NUCLEOTIDE SEQUENCE [LARGE SCALE GENOMIC DNA]</scope>
    <source>
        <strain evidence="1 2">SZMC22713</strain>
    </source>
</reference>
<accession>A0A4Y7Q577</accession>
<proteinExistence type="predicted"/>
<dbReference type="Proteomes" id="UP000294933">
    <property type="component" value="Unassembled WGS sequence"/>
</dbReference>
<dbReference type="AlphaFoldDB" id="A0A4Y7Q577"/>
<dbReference type="SUPFAM" id="SSF52047">
    <property type="entry name" value="RNI-like"/>
    <property type="match status" value="1"/>
</dbReference>
<dbReference type="VEuPathDB" id="FungiDB:BD410DRAFT_788620"/>
<dbReference type="OrthoDB" id="2269034at2759"/>
<dbReference type="EMBL" id="ML170175">
    <property type="protein sequence ID" value="TDL22358.1"/>
    <property type="molecule type" value="Genomic_DNA"/>
</dbReference>
<dbReference type="InterPro" id="IPR032675">
    <property type="entry name" value="LRR_dom_sf"/>
</dbReference>